<evidence type="ECO:0000256" key="1">
    <source>
        <dbReference type="SAM" id="MobiDB-lite"/>
    </source>
</evidence>
<feature type="region of interest" description="Disordered" evidence="1">
    <location>
        <begin position="1"/>
        <end position="46"/>
    </location>
</feature>
<dbReference type="EMBL" id="CAXAMM010007891">
    <property type="protein sequence ID" value="CAK9015699.1"/>
    <property type="molecule type" value="Genomic_DNA"/>
</dbReference>
<dbReference type="PANTHER" id="PTHR14614">
    <property type="entry name" value="HEPATOCELLULAR CARCINOMA-ASSOCIATED ANTIGEN"/>
    <property type="match status" value="1"/>
</dbReference>
<dbReference type="Gene3D" id="3.40.50.150">
    <property type="entry name" value="Vaccinia Virus protein VP39"/>
    <property type="match status" value="1"/>
</dbReference>
<proteinExistence type="predicted"/>
<protein>
    <submittedName>
        <fullName evidence="2">EEF1A lysine methyltransferase 3 (Methyltransferase-like protein 21B) (Protein-lysine methyltransferase METTL21B)</fullName>
    </submittedName>
</protein>
<keyword evidence="3" id="KW-1185">Reference proteome</keyword>
<dbReference type="PANTHER" id="PTHR14614:SF98">
    <property type="entry name" value="S-ADENOSYL-L-METHIONINE-DEPENDENT METHYLTRANSFERASES SUPERFAMILY PROTEIN"/>
    <property type="match status" value="1"/>
</dbReference>
<dbReference type="SUPFAM" id="SSF53335">
    <property type="entry name" value="S-adenosyl-L-methionine-dependent methyltransferases"/>
    <property type="match status" value="1"/>
</dbReference>
<evidence type="ECO:0000313" key="2">
    <source>
        <dbReference type="EMBL" id="CAK9015699.1"/>
    </source>
</evidence>
<dbReference type="InterPro" id="IPR019410">
    <property type="entry name" value="Methyltransf_16"/>
</dbReference>
<feature type="compositionally biased region" description="Basic residues" evidence="1">
    <location>
        <begin position="1"/>
        <end position="11"/>
    </location>
</feature>
<name>A0ABP0JNN2_9DINO</name>
<dbReference type="InterPro" id="IPR029063">
    <property type="entry name" value="SAM-dependent_MTases_sf"/>
</dbReference>
<comment type="caution">
    <text evidence="2">The sequence shown here is derived from an EMBL/GenBank/DDBJ whole genome shotgun (WGS) entry which is preliminary data.</text>
</comment>
<accession>A0ABP0JNN2</accession>
<sequence length="249" mass="27032">MPRQGVRRKQRERAAAKKVLQKNAKPQSTANDISKRRGGASTKCQPADMEAALSSSSRPNEKLFELANRPSVCVNVGGMPLKVLQDLKTQEHSGGVVWETSLFLLRYLQHQVLPGLRSERKRERLRVVELGSGCGLLGLGLGCLGCKVVLTDQPCALENLHTNAEAQTSEGNLVAPEVLPLSWGDSDDIAAVCSKGPFDLVVGSDVVFATRLVEPLLQTILALMEDSGSCWLCLQRRDPDAHDLLLSKA</sequence>
<dbReference type="Proteomes" id="UP001642464">
    <property type="component" value="Unassembled WGS sequence"/>
</dbReference>
<gene>
    <name evidence="2" type="ORF">SCF082_LOCUS12878</name>
</gene>
<reference evidence="2 3" key="1">
    <citation type="submission" date="2024-02" db="EMBL/GenBank/DDBJ databases">
        <authorList>
            <person name="Chen Y."/>
            <person name="Shah S."/>
            <person name="Dougan E. K."/>
            <person name="Thang M."/>
            <person name="Chan C."/>
        </authorList>
    </citation>
    <scope>NUCLEOTIDE SEQUENCE [LARGE SCALE GENOMIC DNA]</scope>
</reference>
<organism evidence="2 3">
    <name type="scientific">Durusdinium trenchii</name>
    <dbReference type="NCBI Taxonomy" id="1381693"/>
    <lineage>
        <taxon>Eukaryota</taxon>
        <taxon>Sar</taxon>
        <taxon>Alveolata</taxon>
        <taxon>Dinophyceae</taxon>
        <taxon>Suessiales</taxon>
        <taxon>Symbiodiniaceae</taxon>
        <taxon>Durusdinium</taxon>
    </lineage>
</organism>
<evidence type="ECO:0000313" key="3">
    <source>
        <dbReference type="Proteomes" id="UP001642464"/>
    </source>
</evidence>
<dbReference type="Pfam" id="PF10294">
    <property type="entry name" value="Methyltransf_16"/>
    <property type="match status" value="1"/>
</dbReference>